<organism evidence="2 3">
    <name type="scientific">Emergomyces africanus</name>
    <dbReference type="NCBI Taxonomy" id="1955775"/>
    <lineage>
        <taxon>Eukaryota</taxon>
        <taxon>Fungi</taxon>
        <taxon>Dikarya</taxon>
        <taxon>Ascomycota</taxon>
        <taxon>Pezizomycotina</taxon>
        <taxon>Eurotiomycetes</taxon>
        <taxon>Eurotiomycetidae</taxon>
        <taxon>Onygenales</taxon>
        <taxon>Ajellomycetaceae</taxon>
        <taxon>Emergomyces</taxon>
    </lineage>
</organism>
<proteinExistence type="predicted"/>
<evidence type="ECO:0000313" key="2">
    <source>
        <dbReference type="EMBL" id="OAX78352.1"/>
    </source>
</evidence>
<dbReference type="EMBL" id="LGUA01001577">
    <property type="protein sequence ID" value="OAX78352.1"/>
    <property type="molecule type" value="Genomic_DNA"/>
</dbReference>
<dbReference type="STRING" id="1658172.A0A1B7NNG7"/>
<gene>
    <name evidence="2" type="ORF">ACJ72_07340</name>
</gene>
<dbReference type="Pfam" id="PF24969">
    <property type="entry name" value="LRR_15"/>
    <property type="match status" value="1"/>
</dbReference>
<accession>A0A1B7NNG7</accession>
<name>A0A1B7NNG7_9EURO</name>
<dbReference type="AlphaFoldDB" id="A0A1B7NNG7"/>
<keyword evidence="3" id="KW-1185">Reference proteome</keyword>
<dbReference type="InterPro" id="IPR056867">
    <property type="entry name" value="LRR_15"/>
</dbReference>
<evidence type="ECO:0000313" key="3">
    <source>
        <dbReference type="Proteomes" id="UP000091918"/>
    </source>
</evidence>
<comment type="caution">
    <text evidence="2">The sequence shown here is derived from an EMBL/GenBank/DDBJ whole genome shotgun (WGS) entry which is preliminary data.</text>
</comment>
<protein>
    <recommendedName>
        <fullName evidence="1">Leucine-rich repeat domain-containing protein</fullName>
    </recommendedName>
</protein>
<dbReference type="Proteomes" id="UP000091918">
    <property type="component" value="Unassembled WGS sequence"/>
</dbReference>
<dbReference type="OrthoDB" id="5130616at2759"/>
<evidence type="ECO:0000259" key="1">
    <source>
        <dbReference type="Pfam" id="PF24969"/>
    </source>
</evidence>
<feature type="domain" description="Leucine-rich repeat" evidence="1">
    <location>
        <begin position="266"/>
        <end position="440"/>
    </location>
</feature>
<sequence>MPRPGFGNLPTEILHLIAQEIEEPSHRLCLALCSHTFSDLFLPLLYQDIDLSNCDTKAVICLVQTLLRNPRLASCTQTLEINDWSTDLNSDANHYDVPEILPSPNSELVFDSILIHGAVQKFFTSSDDDAISKFMAHLAAGNEDAWVGVLLFALPNLTELSMVVPYGTFFPLRLVERAAARLPPFDSQPALTHLSHLFVKWWDTENSLDSSAVEPFYFFPSMRRVVGEQISDYPSEEEEDDEGVYDDERLDSFDRGRTAYLENKPTTSTVTEIEMARSSTTTGMIAQIKICQNLKSFTFEHADSFEYFSSFLPKDFARSLAHVKHSLEHLWLSYDDYHFNGQCYEGDDEVFGSLAEYTVLKSLRMSVENLIGSDALLNPEDIVLSPPGRQRLAHLLPASIESITVDNVSKRNCPGALMLLKDLVEPSSFARYTPQLKKLRLEGHFAIVNQPNQPLIMTTLDGPEPVISPEILVSAGELQDLCSHVGVVFNLLDSHMVLRFRQLRARHEEWQKSQAGTT</sequence>
<reference evidence="2 3" key="1">
    <citation type="submission" date="2015-07" db="EMBL/GenBank/DDBJ databases">
        <title>Emmonsia species relationships and genome sequence.</title>
        <authorList>
            <person name="Cuomo C.A."/>
            <person name="Schwartz I.S."/>
            <person name="Kenyon C."/>
            <person name="de Hoog G.S."/>
            <person name="Govender N.P."/>
            <person name="Botha A."/>
            <person name="Moreno L."/>
            <person name="de Vries M."/>
            <person name="Munoz J.F."/>
            <person name="Stielow J.B."/>
        </authorList>
    </citation>
    <scope>NUCLEOTIDE SEQUENCE [LARGE SCALE GENOMIC DNA]</scope>
    <source>
        <strain evidence="2 3">CBS 136260</strain>
    </source>
</reference>